<gene>
    <name evidence="3" type="ORF">MNOR_LOCUS40495</name>
</gene>
<reference evidence="3 4" key="1">
    <citation type="submission" date="2024-05" db="EMBL/GenBank/DDBJ databases">
        <authorList>
            <person name="Wallberg A."/>
        </authorList>
    </citation>
    <scope>NUCLEOTIDE SEQUENCE [LARGE SCALE GENOMIC DNA]</scope>
</reference>
<sequence>MVLEEETPSTQKITTEDFSIPGQDSVYSKEEKSDRESQKFKVAKQTLYSSKKDAQEDRLILDLSILNSFIHCPHFKMLTMKEVKLLLPKDYWTVSIDLKDGYWHVGISKTKRPYLGFRYRNQDWQFRAMPFGLNIAPRMFTKVIAHVVKMMAEAGIWCLPYLDDLLIIASTREECIRMSELAISILEKLGWILNKKKSRLVPAQVFEWLGVHFDLVSHTAQASSEKVTCFQQKLRSVITSRFCSKRVIMQLQGQCNWISRCDPVVRLMMSETKSILRYFRRQDLDSPLELDRERRLSLCRWVTDISIPQTLGAPAPDIIVQTDASLTGWGFLIDRIPFSGVFDPSMAYSINILELLTVWYSLLMIAEEGAVIHILSDSLVAVSIVRRGTSPVHHLSALADLIWRRAALFRWTLSISHIEGNFNVIADQLSRKEALSTEWSLQHKDFQKNIGSKSQPGSRFVCDKSKLPTGELCISLPGRRRHSSGCSDNTVGPMGSPISVSPPPH</sequence>
<feature type="region of interest" description="Disordered" evidence="1">
    <location>
        <begin position="1"/>
        <end position="34"/>
    </location>
</feature>
<dbReference type="EMBL" id="CAXKWB010124632">
    <property type="protein sequence ID" value="CAL4238827.1"/>
    <property type="molecule type" value="Genomic_DNA"/>
</dbReference>
<comment type="caution">
    <text evidence="3">The sequence shown here is derived from an EMBL/GenBank/DDBJ whole genome shotgun (WGS) entry which is preliminary data.</text>
</comment>
<evidence type="ECO:0000313" key="4">
    <source>
        <dbReference type="Proteomes" id="UP001497623"/>
    </source>
</evidence>
<organism evidence="3 4">
    <name type="scientific">Meganyctiphanes norvegica</name>
    <name type="common">Northern krill</name>
    <name type="synonym">Thysanopoda norvegica</name>
    <dbReference type="NCBI Taxonomy" id="48144"/>
    <lineage>
        <taxon>Eukaryota</taxon>
        <taxon>Metazoa</taxon>
        <taxon>Ecdysozoa</taxon>
        <taxon>Arthropoda</taxon>
        <taxon>Crustacea</taxon>
        <taxon>Multicrustacea</taxon>
        <taxon>Malacostraca</taxon>
        <taxon>Eumalacostraca</taxon>
        <taxon>Eucarida</taxon>
        <taxon>Euphausiacea</taxon>
        <taxon>Euphausiidae</taxon>
        <taxon>Meganyctiphanes</taxon>
    </lineage>
</organism>
<keyword evidence="4" id="KW-1185">Reference proteome</keyword>
<dbReference type="PANTHER" id="PTHR33050">
    <property type="entry name" value="REVERSE TRANSCRIPTASE DOMAIN-CONTAINING PROTEIN"/>
    <property type="match status" value="1"/>
</dbReference>
<feature type="domain" description="Reverse transcriptase" evidence="2">
    <location>
        <begin position="29"/>
        <end position="213"/>
    </location>
</feature>
<evidence type="ECO:0000259" key="2">
    <source>
        <dbReference type="PROSITE" id="PS50878"/>
    </source>
</evidence>
<dbReference type="InterPro" id="IPR043128">
    <property type="entry name" value="Rev_trsase/Diguanyl_cyclase"/>
</dbReference>
<dbReference type="InterPro" id="IPR052055">
    <property type="entry name" value="Hepadnavirus_pol/RT"/>
</dbReference>
<feature type="region of interest" description="Disordered" evidence="1">
    <location>
        <begin position="479"/>
        <end position="505"/>
    </location>
</feature>
<dbReference type="Gene3D" id="3.10.10.10">
    <property type="entry name" value="HIV Type 1 Reverse Transcriptase, subunit A, domain 1"/>
    <property type="match status" value="1"/>
</dbReference>
<dbReference type="Proteomes" id="UP001497623">
    <property type="component" value="Unassembled WGS sequence"/>
</dbReference>
<dbReference type="InterPro" id="IPR043502">
    <property type="entry name" value="DNA/RNA_pol_sf"/>
</dbReference>
<dbReference type="GO" id="GO:0071897">
    <property type="term" value="P:DNA biosynthetic process"/>
    <property type="evidence" value="ECO:0007669"/>
    <property type="project" value="UniProtKB-ARBA"/>
</dbReference>
<dbReference type="PANTHER" id="PTHR33050:SF7">
    <property type="entry name" value="RIBONUCLEASE H"/>
    <property type="match status" value="1"/>
</dbReference>
<proteinExistence type="predicted"/>
<dbReference type="PROSITE" id="PS50878">
    <property type="entry name" value="RT_POL"/>
    <property type="match status" value="1"/>
</dbReference>
<dbReference type="AlphaFoldDB" id="A0AAV2SW69"/>
<evidence type="ECO:0000256" key="1">
    <source>
        <dbReference type="SAM" id="MobiDB-lite"/>
    </source>
</evidence>
<accession>A0AAV2SW69</accession>
<dbReference type="InterPro" id="IPR000477">
    <property type="entry name" value="RT_dom"/>
</dbReference>
<feature type="compositionally biased region" description="Polar residues" evidence="1">
    <location>
        <begin position="8"/>
        <end position="17"/>
    </location>
</feature>
<dbReference type="CDD" id="cd03714">
    <property type="entry name" value="RT_DIRS1"/>
    <property type="match status" value="1"/>
</dbReference>
<dbReference type="SUPFAM" id="SSF56672">
    <property type="entry name" value="DNA/RNA polymerases"/>
    <property type="match status" value="1"/>
</dbReference>
<dbReference type="Gene3D" id="3.30.70.270">
    <property type="match status" value="1"/>
</dbReference>
<protein>
    <recommendedName>
        <fullName evidence="2">Reverse transcriptase domain-containing protein</fullName>
    </recommendedName>
</protein>
<dbReference type="Pfam" id="PF00078">
    <property type="entry name" value="RVT_1"/>
    <property type="match status" value="1"/>
</dbReference>
<name>A0AAV2SW69_MEGNR</name>
<evidence type="ECO:0000313" key="3">
    <source>
        <dbReference type="EMBL" id="CAL4238827.1"/>
    </source>
</evidence>
<dbReference type="CDD" id="cd09275">
    <property type="entry name" value="RNase_HI_RT_DIRS1"/>
    <property type="match status" value="1"/>
</dbReference>